<feature type="compositionally biased region" description="Low complexity" evidence="1">
    <location>
        <begin position="151"/>
        <end position="176"/>
    </location>
</feature>
<reference evidence="3" key="2">
    <citation type="submission" date="2022-10" db="EMBL/GenBank/DDBJ databases">
        <authorList>
            <consortium name="ENA_rothamsted_submissions"/>
            <consortium name="culmorum"/>
            <person name="King R."/>
        </authorList>
    </citation>
    <scope>NUCLEOTIDE SEQUENCE</scope>
</reference>
<dbReference type="EMBL" id="OU896707">
    <property type="protein sequence ID" value="CAH1116684.1"/>
    <property type="molecule type" value="Genomic_DNA"/>
</dbReference>
<evidence type="ECO:0000313" key="4">
    <source>
        <dbReference type="Proteomes" id="UP001153737"/>
    </source>
</evidence>
<dbReference type="AlphaFoldDB" id="A0A9P0D8X5"/>
<evidence type="ECO:0000256" key="2">
    <source>
        <dbReference type="SAM" id="SignalP"/>
    </source>
</evidence>
<accession>A0A9P0D8X5</accession>
<evidence type="ECO:0000256" key="1">
    <source>
        <dbReference type="SAM" id="MobiDB-lite"/>
    </source>
</evidence>
<feature type="region of interest" description="Disordered" evidence="1">
    <location>
        <begin position="150"/>
        <end position="176"/>
    </location>
</feature>
<dbReference type="PANTHER" id="PTHR11257">
    <property type="entry name" value="CHEMOSENSORY PROTEIN-RELATED"/>
    <property type="match status" value="1"/>
</dbReference>
<gene>
    <name evidence="3" type="ORF">PHAECO_LOCUS1050</name>
</gene>
<evidence type="ECO:0008006" key="5">
    <source>
        <dbReference type="Google" id="ProtNLM"/>
    </source>
</evidence>
<dbReference type="OrthoDB" id="6344725at2759"/>
<dbReference type="InterPro" id="IPR036682">
    <property type="entry name" value="OS_D_A10/PebIII_sf"/>
</dbReference>
<dbReference type="Gene3D" id="1.10.2080.10">
    <property type="entry name" value="Insect odorant-binding protein A10/Ejaculatory bulb-specific protein 3"/>
    <property type="match status" value="1"/>
</dbReference>
<feature type="signal peptide" evidence="2">
    <location>
        <begin position="1"/>
        <end position="18"/>
    </location>
</feature>
<name>A0A9P0D8X5_PHACE</name>
<feature type="chain" id="PRO_5040158983" description="Chemosensory protein" evidence="2">
    <location>
        <begin position="19"/>
        <end position="288"/>
    </location>
</feature>
<proteinExistence type="predicted"/>
<sequence>MVPLLPLLVCSLFGLVAVVPIKYYHSKYDHVDVEMILNNRRMVKYYAACILNEGPCPPEGVEFKRILPEALRTNCQRCTEKQKFGTLRSIKRLKKEYPKIWAQLQNEWDPDGTYITKFENSFASSNLGPVPVIPELVINNRFGAEDIDGNTVGSSSPTTSTFSSTTTIKQTTHTSTTEPYTMSKTFTTRKITSTTRKIIKQPIASTESTQIIANKPIVISTNSNTLFSPVPVSYGPLANIGAGIQATVSLGTNIVGELVRGFGALGNRVVETGAEIAGVVLKNIARPL</sequence>
<evidence type="ECO:0000313" key="3">
    <source>
        <dbReference type="EMBL" id="CAH1116684.1"/>
    </source>
</evidence>
<dbReference type="Proteomes" id="UP001153737">
    <property type="component" value="Chromosome 1"/>
</dbReference>
<keyword evidence="4" id="KW-1185">Reference proteome</keyword>
<dbReference type="PANTHER" id="PTHR11257:SF9">
    <property type="entry name" value="CHEMOSENSORY PROTEIN 13"/>
    <property type="match status" value="1"/>
</dbReference>
<dbReference type="SUPFAM" id="SSF100910">
    <property type="entry name" value="Chemosensory protein Csp2"/>
    <property type="match status" value="1"/>
</dbReference>
<keyword evidence="2" id="KW-0732">Signal</keyword>
<dbReference type="Pfam" id="PF03392">
    <property type="entry name" value="OS-D"/>
    <property type="match status" value="1"/>
</dbReference>
<reference evidence="3" key="1">
    <citation type="submission" date="2022-01" db="EMBL/GenBank/DDBJ databases">
        <authorList>
            <person name="King R."/>
        </authorList>
    </citation>
    <scope>NUCLEOTIDE SEQUENCE</scope>
</reference>
<protein>
    <recommendedName>
        <fullName evidence="5">Chemosensory protein</fullName>
    </recommendedName>
</protein>
<dbReference type="InterPro" id="IPR005055">
    <property type="entry name" value="A10/PebIII"/>
</dbReference>
<organism evidence="3 4">
    <name type="scientific">Phaedon cochleariae</name>
    <name type="common">Mustard beetle</name>
    <dbReference type="NCBI Taxonomy" id="80249"/>
    <lineage>
        <taxon>Eukaryota</taxon>
        <taxon>Metazoa</taxon>
        <taxon>Ecdysozoa</taxon>
        <taxon>Arthropoda</taxon>
        <taxon>Hexapoda</taxon>
        <taxon>Insecta</taxon>
        <taxon>Pterygota</taxon>
        <taxon>Neoptera</taxon>
        <taxon>Endopterygota</taxon>
        <taxon>Coleoptera</taxon>
        <taxon>Polyphaga</taxon>
        <taxon>Cucujiformia</taxon>
        <taxon>Chrysomeloidea</taxon>
        <taxon>Chrysomelidae</taxon>
        <taxon>Chrysomelinae</taxon>
        <taxon>Chrysomelini</taxon>
        <taxon>Phaedon</taxon>
    </lineage>
</organism>